<gene>
    <name evidence="1" type="ORF">METZ01_LOCUS211155</name>
</gene>
<reference evidence="1" key="1">
    <citation type="submission" date="2018-05" db="EMBL/GenBank/DDBJ databases">
        <authorList>
            <person name="Lanie J.A."/>
            <person name="Ng W.-L."/>
            <person name="Kazmierczak K.M."/>
            <person name="Andrzejewski T.M."/>
            <person name="Davidsen T.M."/>
            <person name="Wayne K.J."/>
            <person name="Tettelin H."/>
            <person name="Glass J.I."/>
            <person name="Rusch D."/>
            <person name="Podicherti R."/>
            <person name="Tsui H.-C.T."/>
            <person name="Winkler M.E."/>
        </authorList>
    </citation>
    <scope>NUCLEOTIDE SEQUENCE</scope>
</reference>
<accession>A0A382F874</accession>
<protein>
    <submittedName>
        <fullName evidence="1">Uncharacterized protein</fullName>
    </submittedName>
</protein>
<dbReference type="AlphaFoldDB" id="A0A382F874"/>
<evidence type="ECO:0000313" key="1">
    <source>
        <dbReference type="EMBL" id="SVB58301.1"/>
    </source>
</evidence>
<sequence>MVFFLFVAVVQFRCFSSEQLVEFIRIKLNELIDRVVCRIEE</sequence>
<name>A0A382F874_9ZZZZ</name>
<organism evidence="1">
    <name type="scientific">marine metagenome</name>
    <dbReference type="NCBI Taxonomy" id="408172"/>
    <lineage>
        <taxon>unclassified sequences</taxon>
        <taxon>metagenomes</taxon>
        <taxon>ecological metagenomes</taxon>
    </lineage>
</organism>
<proteinExistence type="predicted"/>
<dbReference type="EMBL" id="UINC01048136">
    <property type="protein sequence ID" value="SVB58301.1"/>
    <property type="molecule type" value="Genomic_DNA"/>
</dbReference>